<protein>
    <recommendedName>
        <fullName evidence="2">Thioesterase domain-containing protein</fullName>
    </recommendedName>
</protein>
<proteinExistence type="predicted"/>
<dbReference type="SUPFAM" id="SSF54637">
    <property type="entry name" value="Thioesterase/thiol ester dehydrase-isomerase"/>
    <property type="match status" value="1"/>
</dbReference>
<evidence type="ECO:0000313" key="4">
    <source>
        <dbReference type="Proteomes" id="UP000236642"/>
    </source>
</evidence>
<dbReference type="InterPro" id="IPR029069">
    <property type="entry name" value="HotDog_dom_sf"/>
</dbReference>
<evidence type="ECO:0000256" key="1">
    <source>
        <dbReference type="ARBA" id="ARBA00022801"/>
    </source>
</evidence>
<dbReference type="InterPro" id="IPR052061">
    <property type="entry name" value="PTE-AB_protein"/>
</dbReference>
<dbReference type="NCBIfam" id="TIGR00369">
    <property type="entry name" value="unchar_dom_1"/>
    <property type="match status" value="1"/>
</dbReference>
<dbReference type="Proteomes" id="UP000236642">
    <property type="component" value="Unassembled WGS sequence"/>
</dbReference>
<reference evidence="4" key="1">
    <citation type="submission" date="2017-09" db="EMBL/GenBank/DDBJ databases">
        <title>Metaegenomics of thermophilic ammonia-oxidizing enrichment culture.</title>
        <authorList>
            <person name="Kato S."/>
            <person name="Suzuki K."/>
        </authorList>
    </citation>
    <scope>NUCLEOTIDE SEQUENCE [LARGE SCALE GENOMIC DNA]</scope>
</reference>
<keyword evidence="1" id="KW-0378">Hydrolase</keyword>
<dbReference type="InterPro" id="IPR006683">
    <property type="entry name" value="Thioestr_dom"/>
</dbReference>
<evidence type="ECO:0000313" key="3">
    <source>
        <dbReference type="EMBL" id="GBD10048.1"/>
    </source>
</evidence>
<dbReference type="AlphaFoldDB" id="A0A2H5Y9K6"/>
<name>A0A2H5Y9K6_9CHLR</name>
<dbReference type="InterPro" id="IPR003736">
    <property type="entry name" value="PAAI_dom"/>
</dbReference>
<accession>A0A2H5Y9K6</accession>
<feature type="domain" description="Thioesterase" evidence="2">
    <location>
        <begin position="51"/>
        <end position="126"/>
    </location>
</feature>
<gene>
    <name evidence="3" type="ORF">HRbin22_02311</name>
</gene>
<evidence type="ECO:0000259" key="2">
    <source>
        <dbReference type="Pfam" id="PF03061"/>
    </source>
</evidence>
<dbReference type="Pfam" id="PF03061">
    <property type="entry name" value="4HBT"/>
    <property type="match status" value="1"/>
</dbReference>
<sequence>MEGTLQPNSRMCFICGVQNPAGLKVRFYEDGKTTVRAEVVIPEVYQGYPRVAHGGVVAALLDEAAGRAVMIGAPERFMVTAQLKVRYHHPVPIGQTLLLVAHPLRVGTRLARARAELRRSDGTLCAEAEAILVNVPPEIQATFDAERPFWRIYPP</sequence>
<dbReference type="PANTHER" id="PTHR47260">
    <property type="entry name" value="UPF0644 PROTEIN PB2B4.06"/>
    <property type="match status" value="1"/>
</dbReference>
<dbReference type="PANTHER" id="PTHR47260:SF1">
    <property type="entry name" value="UPF0644 PROTEIN PB2B4.06"/>
    <property type="match status" value="1"/>
</dbReference>
<dbReference type="Gene3D" id="3.10.129.10">
    <property type="entry name" value="Hotdog Thioesterase"/>
    <property type="match status" value="1"/>
</dbReference>
<dbReference type="CDD" id="cd03443">
    <property type="entry name" value="PaaI_thioesterase"/>
    <property type="match status" value="1"/>
</dbReference>
<dbReference type="GO" id="GO:0016289">
    <property type="term" value="F:acyl-CoA hydrolase activity"/>
    <property type="evidence" value="ECO:0007669"/>
    <property type="project" value="UniProtKB-ARBA"/>
</dbReference>
<organism evidence="3 4">
    <name type="scientific">Candidatus Thermoflexus japonica</name>
    <dbReference type="NCBI Taxonomy" id="2035417"/>
    <lineage>
        <taxon>Bacteria</taxon>
        <taxon>Bacillati</taxon>
        <taxon>Chloroflexota</taxon>
        <taxon>Thermoflexia</taxon>
        <taxon>Thermoflexales</taxon>
        <taxon>Thermoflexaceae</taxon>
        <taxon>Thermoflexus</taxon>
    </lineage>
</organism>
<dbReference type="EMBL" id="BEHY01000098">
    <property type="protein sequence ID" value="GBD10048.1"/>
    <property type="molecule type" value="Genomic_DNA"/>
</dbReference>
<comment type="caution">
    <text evidence="3">The sequence shown here is derived from an EMBL/GenBank/DDBJ whole genome shotgun (WGS) entry which is preliminary data.</text>
</comment>